<organism evidence="2 3">
    <name type="scientific">Ranatra chinensis</name>
    <dbReference type="NCBI Taxonomy" id="642074"/>
    <lineage>
        <taxon>Eukaryota</taxon>
        <taxon>Metazoa</taxon>
        <taxon>Ecdysozoa</taxon>
        <taxon>Arthropoda</taxon>
        <taxon>Hexapoda</taxon>
        <taxon>Insecta</taxon>
        <taxon>Pterygota</taxon>
        <taxon>Neoptera</taxon>
        <taxon>Paraneoptera</taxon>
        <taxon>Hemiptera</taxon>
        <taxon>Heteroptera</taxon>
        <taxon>Panheteroptera</taxon>
        <taxon>Nepomorpha</taxon>
        <taxon>Nepidae</taxon>
        <taxon>Ranatrinae</taxon>
        <taxon>Ranatra</taxon>
    </lineage>
</organism>
<dbReference type="SUPFAM" id="SSF100895">
    <property type="entry name" value="Kazal-type serine protease inhibitors"/>
    <property type="match status" value="1"/>
</dbReference>
<dbReference type="EMBL" id="JBFDAA010000012">
    <property type="protein sequence ID" value="KAL1123151.1"/>
    <property type="molecule type" value="Genomic_DNA"/>
</dbReference>
<evidence type="ECO:0000259" key="1">
    <source>
        <dbReference type="PROSITE" id="PS51465"/>
    </source>
</evidence>
<sequence>MASKRRNMFHKNKTQETTEKVFGTSSSQSCQCNIACPFIYDPVCATNGFFYVTFPNLCSVNAQNICCGDLCGMSYGQIGPCGIFCPIEFVYTPYCAFDRYYRLRTFGSRCLLNAYNKCYGHIVLWFTFTRSVLKMVSNHTIERNTDQETTERVSLLAVVLVDRAFHGLGKCSGTDLLFRTVAIMLPVD</sequence>
<evidence type="ECO:0000313" key="2">
    <source>
        <dbReference type="EMBL" id="KAL1123151.1"/>
    </source>
</evidence>
<feature type="domain" description="Kazal-like" evidence="1">
    <location>
        <begin position="31"/>
        <end position="83"/>
    </location>
</feature>
<comment type="caution">
    <text evidence="2">The sequence shown here is derived from an EMBL/GenBank/DDBJ whole genome shotgun (WGS) entry which is preliminary data.</text>
</comment>
<dbReference type="Gene3D" id="3.30.60.30">
    <property type="match status" value="1"/>
</dbReference>
<dbReference type="PROSITE" id="PS51465">
    <property type="entry name" value="KAZAL_2"/>
    <property type="match status" value="1"/>
</dbReference>
<dbReference type="Pfam" id="PF07648">
    <property type="entry name" value="Kazal_2"/>
    <property type="match status" value="1"/>
</dbReference>
<dbReference type="Proteomes" id="UP001558652">
    <property type="component" value="Unassembled WGS sequence"/>
</dbReference>
<proteinExistence type="predicted"/>
<dbReference type="AlphaFoldDB" id="A0ABD0Y6X8"/>
<protein>
    <recommendedName>
        <fullName evidence="1">Kazal-like domain-containing protein</fullName>
    </recommendedName>
</protein>
<name>A0ABD0Y6X8_9HEMI</name>
<keyword evidence="3" id="KW-1185">Reference proteome</keyword>
<accession>A0ABD0Y6X8</accession>
<gene>
    <name evidence="2" type="ORF">AAG570_002238</name>
</gene>
<dbReference type="InterPro" id="IPR002350">
    <property type="entry name" value="Kazal_dom"/>
</dbReference>
<reference evidence="2 3" key="1">
    <citation type="submission" date="2024-07" db="EMBL/GenBank/DDBJ databases">
        <title>Chromosome-level genome assembly of the water stick insect Ranatra chinensis (Heteroptera: Nepidae).</title>
        <authorList>
            <person name="Liu X."/>
        </authorList>
    </citation>
    <scope>NUCLEOTIDE SEQUENCE [LARGE SCALE GENOMIC DNA]</scope>
    <source>
        <strain evidence="2">Cailab_2021Rc</strain>
        <tissue evidence="2">Muscle</tissue>
    </source>
</reference>
<dbReference type="InterPro" id="IPR036058">
    <property type="entry name" value="Kazal_dom_sf"/>
</dbReference>
<evidence type="ECO:0000313" key="3">
    <source>
        <dbReference type="Proteomes" id="UP001558652"/>
    </source>
</evidence>